<keyword evidence="3" id="KW-1185">Reference proteome</keyword>
<name>A0A8H6Z1P5_9AGAR</name>
<evidence type="ECO:0000313" key="2">
    <source>
        <dbReference type="EMBL" id="KAF7368839.1"/>
    </source>
</evidence>
<proteinExistence type="predicted"/>
<accession>A0A8H6Z1P5</accession>
<protein>
    <submittedName>
        <fullName evidence="2">Uncharacterized protein</fullName>
    </submittedName>
</protein>
<feature type="region of interest" description="Disordered" evidence="1">
    <location>
        <begin position="1"/>
        <end position="23"/>
    </location>
</feature>
<comment type="caution">
    <text evidence="2">The sequence shown here is derived from an EMBL/GenBank/DDBJ whole genome shotgun (WGS) entry which is preliminary data.</text>
</comment>
<dbReference type="EMBL" id="JACAZI010000002">
    <property type="protein sequence ID" value="KAF7368839.1"/>
    <property type="molecule type" value="Genomic_DNA"/>
</dbReference>
<feature type="region of interest" description="Disordered" evidence="1">
    <location>
        <begin position="119"/>
        <end position="179"/>
    </location>
</feature>
<dbReference type="Proteomes" id="UP000620124">
    <property type="component" value="Unassembled WGS sequence"/>
</dbReference>
<evidence type="ECO:0000256" key="1">
    <source>
        <dbReference type="SAM" id="MobiDB-lite"/>
    </source>
</evidence>
<sequence length="231" mass="25790">MQSSEDTLNSAPRAPHSQYSPPRIHAAYYESSDYSFERNSPRTVSFDIQSLAGMHLPTERQGLYNIGVYRDIRQDSVRINSPLTVHFGSGLGHDIVGGHFNNPDSAFHSVDVRRDPQFARDRHYEHPPRPARTDSSEVYDSTAVLDTYQRDADSQDSTSTASPPQDSPLSSKDQSGDNSRHVQNRLLLEDMDTDSLDSSLGISEEWVDTGHERTVNEAEDISHRLGGITTC</sequence>
<evidence type="ECO:0000313" key="3">
    <source>
        <dbReference type="Proteomes" id="UP000620124"/>
    </source>
</evidence>
<dbReference type="AlphaFoldDB" id="A0A8H6Z1P5"/>
<organism evidence="2 3">
    <name type="scientific">Mycena venus</name>
    <dbReference type="NCBI Taxonomy" id="2733690"/>
    <lineage>
        <taxon>Eukaryota</taxon>
        <taxon>Fungi</taxon>
        <taxon>Dikarya</taxon>
        <taxon>Basidiomycota</taxon>
        <taxon>Agaricomycotina</taxon>
        <taxon>Agaricomycetes</taxon>
        <taxon>Agaricomycetidae</taxon>
        <taxon>Agaricales</taxon>
        <taxon>Marasmiineae</taxon>
        <taxon>Mycenaceae</taxon>
        <taxon>Mycena</taxon>
    </lineage>
</organism>
<reference evidence="2" key="1">
    <citation type="submission" date="2020-05" db="EMBL/GenBank/DDBJ databases">
        <title>Mycena genomes resolve the evolution of fungal bioluminescence.</title>
        <authorList>
            <person name="Tsai I.J."/>
        </authorList>
    </citation>
    <scope>NUCLEOTIDE SEQUENCE</scope>
    <source>
        <strain evidence="2">CCC161011</strain>
    </source>
</reference>
<feature type="compositionally biased region" description="Basic and acidic residues" evidence="1">
    <location>
        <begin position="119"/>
        <end position="135"/>
    </location>
</feature>
<feature type="compositionally biased region" description="Polar residues" evidence="1">
    <location>
        <begin position="1"/>
        <end position="10"/>
    </location>
</feature>
<feature type="compositionally biased region" description="Low complexity" evidence="1">
    <location>
        <begin position="155"/>
        <end position="164"/>
    </location>
</feature>
<gene>
    <name evidence="2" type="ORF">MVEN_00209300</name>
</gene>